<dbReference type="GO" id="GO:0003677">
    <property type="term" value="F:DNA binding"/>
    <property type="evidence" value="ECO:0007669"/>
    <property type="project" value="UniProtKB-KW"/>
</dbReference>
<dbReference type="GO" id="GO:0006355">
    <property type="term" value="P:regulation of DNA-templated transcription"/>
    <property type="evidence" value="ECO:0007669"/>
    <property type="project" value="InterPro"/>
</dbReference>
<feature type="domain" description="HTH luxR-type" evidence="1">
    <location>
        <begin position="305"/>
        <end position="362"/>
    </location>
</feature>
<evidence type="ECO:0000313" key="3">
    <source>
        <dbReference type="Proteomes" id="UP000275394"/>
    </source>
</evidence>
<dbReference type="InterPro" id="IPR036388">
    <property type="entry name" value="WH-like_DNA-bd_sf"/>
</dbReference>
<dbReference type="InterPro" id="IPR016032">
    <property type="entry name" value="Sig_transdc_resp-reg_C-effctor"/>
</dbReference>
<reference evidence="2 3" key="1">
    <citation type="submission" date="2018-11" db="EMBL/GenBank/DDBJ databases">
        <title>Genomic Encyclopedia of Type Strains, Phase IV (KMG-IV): sequencing the most valuable type-strain genomes for metagenomic binning, comparative biology and taxonomic classification.</title>
        <authorList>
            <person name="Goeker M."/>
        </authorList>
    </citation>
    <scope>NUCLEOTIDE SEQUENCE [LARGE SCALE GENOMIC DNA]</scope>
    <source>
        <strain evidence="2 3">DSM 100316</strain>
    </source>
</reference>
<comment type="caution">
    <text evidence="2">The sequence shown here is derived from an EMBL/GenBank/DDBJ whole genome shotgun (WGS) entry which is preliminary data.</text>
</comment>
<sequence>MVVLPEALIRSIYAGVLDENRWELFLVELRQCVDASFATLLLKPPSKSDRGFVLNAFVTDPDDVLAYNNNYYALDPFVNLPEGKVVSIEEHVDMAGFKSSRYYTEYMQPLKIEQIMGFDFSLADGVDVRLRITRNEGALNFAHRERYLLEMLLPHLRQAVEIYMRLQGAEMESCLYSEAMGEMALGVIILSEKAEVIRYNEAAKRLFTESNGLSLRHGKLCLERSEENRQLQQLVARLIERHVSGRAVASEVFKTEYAPGALRLAIQLRSLPCSTSPSANQPCVALFVSDPQHRRKAPTSALATLFGFTPSEAALSMLLANGLTLDEASEELGVSRNTTKSHLSAVFSKTGVTRQTKLIQLILKSVGPVSEDGY</sequence>
<name>A0A3N2DNF1_9GAMM</name>
<organism evidence="2 3">
    <name type="scientific">Sinobacterium caligoides</name>
    <dbReference type="NCBI Taxonomy" id="933926"/>
    <lineage>
        <taxon>Bacteria</taxon>
        <taxon>Pseudomonadati</taxon>
        <taxon>Pseudomonadota</taxon>
        <taxon>Gammaproteobacteria</taxon>
        <taxon>Cellvibrionales</taxon>
        <taxon>Spongiibacteraceae</taxon>
        <taxon>Sinobacterium</taxon>
    </lineage>
</organism>
<dbReference type="EMBL" id="RKHR01000004">
    <property type="protein sequence ID" value="ROS01179.1"/>
    <property type="molecule type" value="Genomic_DNA"/>
</dbReference>
<dbReference type="InterPro" id="IPR000792">
    <property type="entry name" value="Tscrpt_reg_LuxR_C"/>
</dbReference>
<gene>
    <name evidence="2" type="ORF">EDC56_1607</name>
</gene>
<evidence type="ECO:0000313" key="2">
    <source>
        <dbReference type="EMBL" id="ROS01179.1"/>
    </source>
</evidence>
<dbReference type="SMART" id="SM00421">
    <property type="entry name" value="HTH_LUXR"/>
    <property type="match status" value="1"/>
</dbReference>
<dbReference type="SUPFAM" id="SSF46894">
    <property type="entry name" value="C-terminal effector domain of the bipartite response regulators"/>
    <property type="match status" value="1"/>
</dbReference>
<keyword evidence="3" id="KW-1185">Reference proteome</keyword>
<keyword evidence="2" id="KW-0238">DNA-binding</keyword>
<dbReference type="RefSeq" id="WP_148059353.1">
    <property type="nucleotide sequence ID" value="NZ_RKHR01000004.1"/>
</dbReference>
<protein>
    <submittedName>
        <fullName evidence="2">DNA-binding CsgD family transcriptional regulator</fullName>
    </submittedName>
</protein>
<dbReference type="OrthoDB" id="5497412at2"/>
<dbReference type="Proteomes" id="UP000275394">
    <property type="component" value="Unassembled WGS sequence"/>
</dbReference>
<dbReference type="AlphaFoldDB" id="A0A3N2DNF1"/>
<dbReference type="Gene3D" id="1.10.10.10">
    <property type="entry name" value="Winged helix-like DNA-binding domain superfamily/Winged helix DNA-binding domain"/>
    <property type="match status" value="1"/>
</dbReference>
<evidence type="ECO:0000259" key="1">
    <source>
        <dbReference type="SMART" id="SM00421"/>
    </source>
</evidence>
<proteinExistence type="predicted"/>
<accession>A0A3N2DNF1</accession>